<accession>H0UP64</accession>
<evidence type="ECO:0000313" key="1">
    <source>
        <dbReference type="EMBL" id="EHM09477.1"/>
    </source>
</evidence>
<reference evidence="1 2" key="1">
    <citation type="submission" date="2011-10" db="EMBL/GenBank/DDBJ databases">
        <title>The Noncontiguous Finished genome of Thermanaerovibrio velox DSM 12556.</title>
        <authorList>
            <consortium name="US DOE Joint Genome Institute (JGI-PGF)"/>
            <person name="Lucas S."/>
            <person name="Copeland A."/>
            <person name="Lapidus A."/>
            <person name="Glavina del Rio T."/>
            <person name="Dalin E."/>
            <person name="Tice H."/>
            <person name="Bruce D."/>
            <person name="Goodwin L."/>
            <person name="Pitluck S."/>
            <person name="Peters L."/>
            <person name="Mikhailova N."/>
            <person name="Teshima H."/>
            <person name="Kyrpides N."/>
            <person name="Mavromatis K."/>
            <person name="Ivanova N."/>
            <person name="Markowitz V."/>
            <person name="Cheng J.-F."/>
            <person name="Hugenholtz P."/>
            <person name="Woyke T."/>
            <person name="Wu D."/>
            <person name="Spring S."/>
            <person name="Brambilla E.-M."/>
            <person name="Klenk H.-P."/>
            <person name="Eisen J.A."/>
        </authorList>
    </citation>
    <scope>NUCLEOTIDE SEQUENCE [LARGE SCALE GENOMIC DNA]</scope>
    <source>
        <strain evidence="1 2">DSM 12556</strain>
    </source>
</reference>
<keyword evidence="2" id="KW-1185">Reference proteome</keyword>
<dbReference type="EMBL" id="CM001377">
    <property type="protein sequence ID" value="EHM09477.1"/>
    <property type="molecule type" value="Genomic_DNA"/>
</dbReference>
<dbReference type="HOGENOM" id="CLU_3158850_0_0_0"/>
<dbReference type="STRING" id="926567.TheveDRAFT_0307"/>
<dbReference type="AlphaFoldDB" id="H0UP64"/>
<sequence length="48" mass="4989">MVKPNPSTFAGLACIGFLGAAVLTDLPWLYALSAGVGTVSRVLRKRGL</sequence>
<gene>
    <name evidence="1" type="ORF">TheveDRAFT_0307</name>
</gene>
<evidence type="ECO:0000313" key="2">
    <source>
        <dbReference type="Proteomes" id="UP000005730"/>
    </source>
</evidence>
<name>H0UP64_9BACT</name>
<organism evidence="1 2">
    <name type="scientific">Thermanaerovibrio velox DSM 12556</name>
    <dbReference type="NCBI Taxonomy" id="926567"/>
    <lineage>
        <taxon>Bacteria</taxon>
        <taxon>Thermotogati</taxon>
        <taxon>Synergistota</taxon>
        <taxon>Synergistia</taxon>
        <taxon>Synergistales</taxon>
        <taxon>Synergistaceae</taxon>
        <taxon>Thermanaerovibrio</taxon>
    </lineage>
</organism>
<dbReference type="Proteomes" id="UP000005730">
    <property type="component" value="Chromosome"/>
</dbReference>
<proteinExistence type="predicted"/>
<protein>
    <submittedName>
        <fullName evidence="1">Uncharacterized protein</fullName>
    </submittedName>
</protein>
<dbReference type="RefSeq" id="WP_006582970.1">
    <property type="nucleotide sequence ID" value="NZ_CM001377.1"/>
</dbReference>